<reference evidence="6 7" key="1">
    <citation type="journal article" date="2013" name="BMC Genomics">
        <title>Reconstruction of the lipid metabolism for the microalga Monoraphidium neglectum from its genome sequence reveals characteristics suitable for biofuel production.</title>
        <authorList>
            <person name="Bogen C."/>
            <person name="Al-Dilaimi A."/>
            <person name="Albersmeier A."/>
            <person name="Wichmann J."/>
            <person name="Grundmann M."/>
            <person name="Rupp O."/>
            <person name="Lauersen K.J."/>
            <person name="Blifernez-Klassen O."/>
            <person name="Kalinowski J."/>
            <person name="Goesmann A."/>
            <person name="Mussgnug J.H."/>
            <person name="Kruse O."/>
        </authorList>
    </citation>
    <scope>NUCLEOTIDE SEQUENCE [LARGE SCALE GENOMIC DNA]</scope>
    <source>
        <strain evidence="6 7">SAG 48.87</strain>
    </source>
</reference>
<keyword evidence="2 3" id="KW-0694">RNA-binding</keyword>
<dbReference type="GO" id="GO:1990904">
    <property type="term" value="C:ribonucleoprotein complex"/>
    <property type="evidence" value="ECO:0007669"/>
    <property type="project" value="UniProtKB-KW"/>
</dbReference>
<evidence type="ECO:0000256" key="4">
    <source>
        <dbReference type="SAM" id="MobiDB-lite"/>
    </source>
</evidence>
<dbReference type="SMART" id="SM00360">
    <property type="entry name" value="RRM"/>
    <property type="match status" value="3"/>
</dbReference>
<dbReference type="InterPro" id="IPR050666">
    <property type="entry name" value="ESRP"/>
</dbReference>
<feature type="domain" description="RRM" evidence="5">
    <location>
        <begin position="25"/>
        <end position="106"/>
    </location>
</feature>
<gene>
    <name evidence="6" type="ORF">MNEG_4766</name>
</gene>
<dbReference type="PROSITE" id="PS50102">
    <property type="entry name" value="RRM"/>
    <property type="match status" value="3"/>
</dbReference>
<dbReference type="CDD" id="cd12254">
    <property type="entry name" value="RRM_hnRNPH_ESRPs_RBM12_like"/>
    <property type="match status" value="3"/>
</dbReference>
<feature type="compositionally biased region" description="Pro residues" evidence="4">
    <location>
        <begin position="398"/>
        <end position="415"/>
    </location>
</feature>
<dbReference type="RefSeq" id="XP_013902215.1">
    <property type="nucleotide sequence ID" value="XM_014046761.1"/>
</dbReference>
<dbReference type="Proteomes" id="UP000054498">
    <property type="component" value="Unassembled WGS sequence"/>
</dbReference>
<protein>
    <submittedName>
        <fullName evidence="6">Heterogeneous nuclear ribonucleoprotein H2</fullName>
    </submittedName>
</protein>
<evidence type="ECO:0000256" key="2">
    <source>
        <dbReference type="ARBA" id="ARBA00022884"/>
    </source>
</evidence>
<accession>A0A0D2ND02</accession>
<feature type="region of interest" description="Disordered" evidence="4">
    <location>
        <begin position="374"/>
        <end position="417"/>
    </location>
</feature>
<dbReference type="AlphaFoldDB" id="A0A0D2ND02"/>
<evidence type="ECO:0000256" key="3">
    <source>
        <dbReference type="PROSITE-ProRule" id="PRU00176"/>
    </source>
</evidence>
<dbReference type="Pfam" id="PF00076">
    <property type="entry name" value="RRM_1"/>
    <property type="match status" value="3"/>
</dbReference>
<feature type="domain" description="RRM" evidence="5">
    <location>
        <begin position="134"/>
        <end position="216"/>
    </location>
</feature>
<dbReference type="EMBL" id="KK100896">
    <property type="protein sequence ID" value="KIZ03196.1"/>
    <property type="molecule type" value="Genomic_DNA"/>
</dbReference>
<feature type="region of interest" description="Disordered" evidence="4">
    <location>
        <begin position="450"/>
        <end position="510"/>
    </location>
</feature>
<organism evidence="6 7">
    <name type="scientific">Monoraphidium neglectum</name>
    <dbReference type="NCBI Taxonomy" id="145388"/>
    <lineage>
        <taxon>Eukaryota</taxon>
        <taxon>Viridiplantae</taxon>
        <taxon>Chlorophyta</taxon>
        <taxon>core chlorophytes</taxon>
        <taxon>Chlorophyceae</taxon>
        <taxon>CS clade</taxon>
        <taxon>Sphaeropleales</taxon>
        <taxon>Selenastraceae</taxon>
        <taxon>Monoraphidium</taxon>
    </lineage>
</organism>
<dbReference type="InterPro" id="IPR035979">
    <property type="entry name" value="RBD_domain_sf"/>
</dbReference>
<sequence length="510" mass="54846">MGSEALVLPTPAEPNERPALPLDGSVVKMKGLPFKANVDDVLKFYQGFSLASSAVYLKRHADGRLNGEAFVSFENPEEARRACQKDRETFSEKWGDRYVRVYPTLESDVTDMQQAVLQQNMVHTAGGHSHHTDSVVKMKSLPFDATQLDVIQFFDGFKLKPNGVQLVVRSDNKPTGEAFVDFEAPDDASRALREKDHKVFHEKFGDRYVRLIQVSRKEMQATLALRFGGEGILKVKGIPFKAGPGDVRKFFSGYKIKPDGVSFIMHQDGRPTGMAFIEFETPQEAVRAMEKDRAKFGPEYGDRFCMLQLVGRHEMDKVTLQREGDGGGNNKMMGMNGMNGANAAAAMQLLQSMLSNPANLSLMMANAPWMAQHPGLGMGGPHGPQHPGHAPGQMGQQAPPPAAPAPPGGPMPPVDPNALAAAAQFGQQLGAAAAGMGNIAGALNGLGLGSLHPPGQQGQGGQGQGGGMQQHGQSGDVGPGWMPNAPPDNMVFYQNSGPSNGMERSWGDHR</sequence>
<dbReference type="KEGG" id="mng:MNEG_4766"/>
<dbReference type="STRING" id="145388.A0A0D2ND02"/>
<dbReference type="Gene3D" id="3.30.70.330">
    <property type="match status" value="3"/>
</dbReference>
<evidence type="ECO:0000313" key="6">
    <source>
        <dbReference type="EMBL" id="KIZ03196.1"/>
    </source>
</evidence>
<dbReference type="GeneID" id="25737643"/>
<evidence type="ECO:0000313" key="7">
    <source>
        <dbReference type="Proteomes" id="UP000054498"/>
    </source>
</evidence>
<feature type="compositionally biased region" description="Low complexity" evidence="4">
    <location>
        <begin position="383"/>
        <end position="397"/>
    </location>
</feature>
<dbReference type="SUPFAM" id="SSF54928">
    <property type="entry name" value="RNA-binding domain, RBD"/>
    <property type="match status" value="2"/>
</dbReference>
<keyword evidence="6" id="KW-0687">Ribonucleoprotein</keyword>
<dbReference type="OrthoDB" id="431068at2759"/>
<name>A0A0D2ND02_9CHLO</name>
<dbReference type="PANTHER" id="PTHR13976">
    <property type="entry name" value="HETEROGENEOUS NUCLEAR RIBONUCLEOPROTEIN-RELATED"/>
    <property type="match status" value="1"/>
</dbReference>
<keyword evidence="7" id="KW-1185">Reference proteome</keyword>
<dbReference type="GO" id="GO:0003723">
    <property type="term" value="F:RNA binding"/>
    <property type="evidence" value="ECO:0007669"/>
    <property type="project" value="UniProtKB-UniRule"/>
</dbReference>
<feature type="domain" description="RRM" evidence="5">
    <location>
        <begin position="231"/>
        <end position="312"/>
    </location>
</feature>
<evidence type="ECO:0000256" key="1">
    <source>
        <dbReference type="ARBA" id="ARBA00022737"/>
    </source>
</evidence>
<evidence type="ECO:0000259" key="5">
    <source>
        <dbReference type="PROSITE" id="PS50102"/>
    </source>
</evidence>
<keyword evidence="1" id="KW-0677">Repeat</keyword>
<dbReference type="InterPro" id="IPR000504">
    <property type="entry name" value="RRM_dom"/>
</dbReference>
<proteinExistence type="predicted"/>
<feature type="compositionally biased region" description="Gly residues" evidence="4">
    <location>
        <begin position="457"/>
        <end position="469"/>
    </location>
</feature>
<dbReference type="InterPro" id="IPR012677">
    <property type="entry name" value="Nucleotide-bd_a/b_plait_sf"/>
</dbReference>